<evidence type="ECO:0000313" key="3">
    <source>
        <dbReference type="Proteomes" id="UP000326202"/>
    </source>
</evidence>
<organism evidence="2 3">
    <name type="scientific">Hypericibacter terrae</name>
    <dbReference type="NCBI Taxonomy" id="2602015"/>
    <lineage>
        <taxon>Bacteria</taxon>
        <taxon>Pseudomonadati</taxon>
        <taxon>Pseudomonadota</taxon>
        <taxon>Alphaproteobacteria</taxon>
        <taxon>Rhodospirillales</taxon>
        <taxon>Dongiaceae</taxon>
        <taxon>Hypericibacter</taxon>
    </lineage>
</organism>
<dbReference type="AlphaFoldDB" id="A0A5J6MJY0"/>
<dbReference type="SUPFAM" id="SSF51735">
    <property type="entry name" value="NAD(P)-binding Rossmann-fold domains"/>
    <property type="match status" value="1"/>
</dbReference>
<proteinExistence type="inferred from homology"/>
<dbReference type="OrthoDB" id="7375193at2"/>
<dbReference type="InterPro" id="IPR020904">
    <property type="entry name" value="Sc_DH/Rdtase_CS"/>
</dbReference>
<dbReference type="PRINTS" id="PR00081">
    <property type="entry name" value="GDHRDH"/>
</dbReference>
<dbReference type="Proteomes" id="UP000326202">
    <property type="component" value="Chromosome"/>
</dbReference>
<evidence type="ECO:0000313" key="2">
    <source>
        <dbReference type="EMBL" id="QEX16795.1"/>
    </source>
</evidence>
<dbReference type="InterPro" id="IPR036291">
    <property type="entry name" value="NAD(P)-bd_dom_sf"/>
</dbReference>
<dbReference type="GO" id="GO:0003858">
    <property type="term" value="F:3-hydroxybutyrate dehydrogenase activity"/>
    <property type="evidence" value="ECO:0007669"/>
    <property type="project" value="InterPro"/>
</dbReference>
<dbReference type="EMBL" id="CP042906">
    <property type="protein sequence ID" value="QEX16795.1"/>
    <property type="molecule type" value="Genomic_DNA"/>
</dbReference>
<dbReference type="InterPro" id="IPR011294">
    <property type="entry name" value="3-OHbutyrate_DH"/>
</dbReference>
<dbReference type="FunFam" id="3.40.50.720:FF:000084">
    <property type="entry name" value="Short-chain dehydrogenase reductase"/>
    <property type="match status" value="1"/>
</dbReference>
<name>A0A5J6MJY0_9PROT</name>
<dbReference type="Gene3D" id="3.40.50.720">
    <property type="entry name" value="NAD(P)-binding Rossmann-like Domain"/>
    <property type="match status" value="1"/>
</dbReference>
<dbReference type="Pfam" id="PF13561">
    <property type="entry name" value="adh_short_C2"/>
    <property type="match status" value="1"/>
</dbReference>
<dbReference type="NCBIfam" id="TIGR01963">
    <property type="entry name" value="PHB_DH"/>
    <property type="match status" value="1"/>
</dbReference>
<gene>
    <name evidence="2" type="primary">bdhA2</name>
    <name evidence="2" type="ORF">FRZ44_20900</name>
</gene>
<evidence type="ECO:0000256" key="1">
    <source>
        <dbReference type="ARBA" id="ARBA00006484"/>
    </source>
</evidence>
<dbReference type="RefSeq" id="WP_151177109.1">
    <property type="nucleotide sequence ID" value="NZ_CP042906.1"/>
</dbReference>
<dbReference type="PANTHER" id="PTHR42879">
    <property type="entry name" value="3-OXOACYL-(ACYL-CARRIER-PROTEIN) REDUCTASE"/>
    <property type="match status" value="1"/>
</dbReference>
<protein>
    <submittedName>
        <fullName evidence="2">3-hydroxybutyrate dehydrogenase</fullName>
    </submittedName>
</protein>
<dbReference type="PRINTS" id="PR00080">
    <property type="entry name" value="SDRFAMILY"/>
</dbReference>
<reference evidence="2 3" key="1">
    <citation type="submission" date="2019-08" db="EMBL/GenBank/DDBJ databases">
        <title>Hyperibacter terrae gen. nov., sp. nov. and Hyperibacter viscosus sp. nov., two new members in the family Rhodospirillaceae isolated from the rhizosphere of Hypericum perforatum.</title>
        <authorList>
            <person name="Noviana Z."/>
        </authorList>
    </citation>
    <scope>NUCLEOTIDE SEQUENCE [LARGE SCALE GENOMIC DNA]</scope>
    <source>
        <strain evidence="2 3">R5913</strain>
    </source>
</reference>
<dbReference type="GO" id="GO:0032787">
    <property type="term" value="P:monocarboxylic acid metabolic process"/>
    <property type="evidence" value="ECO:0007669"/>
    <property type="project" value="UniProtKB-ARBA"/>
</dbReference>
<dbReference type="PANTHER" id="PTHR42879:SF2">
    <property type="entry name" value="3-OXOACYL-[ACYL-CARRIER-PROTEIN] REDUCTASE FABG"/>
    <property type="match status" value="1"/>
</dbReference>
<dbReference type="PROSITE" id="PS00061">
    <property type="entry name" value="ADH_SHORT"/>
    <property type="match status" value="1"/>
</dbReference>
<sequence length="260" mass="27435">MNAPKTALITGSTSGIGLEIAREFAKQGTNLVLNGFGNAQEIETLRAGLAKEHKIEVIYSPADISKPADMAQMIALAESKFGGVDILVNNAGIQFVSPIEEFPIEKWDAILSINLSGAFYATRLVVPYMRKKKWGRIINMSSAHGLVASPFKAAYVAAKHGLLGLTKTVALETAEAGITVNAICPGYVMTPLVQKQIPDTAKARGISEEAVIRDVILEAQPTKKFVEVSDVGALAVFLASDAAASITGAALSIDGGWTAH</sequence>
<comment type="similarity">
    <text evidence="1">Belongs to the short-chain dehydrogenases/reductases (SDR) family.</text>
</comment>
<accession>A0A5J6MJY0</accession>
<dbReference type="KEGG" id="htq:FRZ44_20900"/>
<dbReference type="InterPro" id="IPR050259">
    <property type="entry name" value="SDR"/>
</dbReference>
<dbReference type="InterPro" id="IPR002347">
    <property type="entry name" value="SDR_fam"/>
</dbReference>
<dbReference type="NCBIfam" id="NF009093">
    <property type="entry name" value="PRK12429.1"/>
    <property type="match status" value="1"/>
</dbReference>
<keyword evidence="3" id="KW-1185">Reference proteome</keyword>